<name>A0A1I8JQW8_9PLAT</name>
<evidence type="ECO:0000256" key="1">
    <source>
        <dbReference type="SAM" id="MobiDB-lite"/>
    </source>
</evidence>
<feature type="region of interest" description="Disordered" evidence="1">
    <location>
        <begin position="15"/>
        <end position="34"/>
    </location>
</feature>
<evidence type="ECO:0000256" key="2">
    <source>
        <dbReference type="SAM" id="SignalP"/>
    </source>
</evidence>
<reference evidence="4" key="1">
    <citation type="submission" date="2016-11" db="UniProtKB">
        <authorList>
            <consortium name="WormBaseParasite"/>
        </authorList>
    </citation>
    <scope>IDENTIFICATION</scope>
</reference>
<evidence type="ECO:0000313" key="3">
    <source>
        <dbReference type="Proteomes" id="UP000095280"/>
    </source>
</evidence>
<sequence>MLVLIVAVAALRSPGLPTTSPANRSPRIPPSPRWTDGTAAVAACRHCAALHAALDDDKDGSVDAVPSWTASPERGAQPSFERVYRRLRCCRTEPADTAAAAAAFGSRKGGGGKGNALDLWRAWRVVRVCSWLSAHGLPWASWWPLARELGIDGPHLPAAHRAQPATPRGPAGAGAQPYGEAEAGRSGQRDLVLFGPPGERTTLKDSDGAVSAGPVWAVPGRCGPAATADRRQRRRCLRSWTASTMPRVRWETLQKSPIPVKLPTSDSADLSNSDELDRAERLRLQDIYQKEIDSLKAEAGAALESAAEHHGNRSAEAFRLAEQEVCQLRAASGNESQATKTRSRCGVTEAVDSCCS</sequence>
<proteinExistence type="predicted"/>
<feature type="region of interest" description="Disordered" evidence="1">
    <location>
        <begin position="331"/>
        <end position="356"/>
    </location>
</feature>
<keyword evidence="2" id="KW-0732">Signal</keyword>
<protein>
    <submittedName>
        <fullName evidence="4">EF-hand domain-containing protein</fullName>
    </submittedName>
</protein>
<evidence type="ECO:0000313" key="4">
    <source>
        <dbReference type="WBParaSite" id="snap_masked-unitig_36516-processed-gene-0.0-mRNA-1"/>
    </source>
</evidence>
<organism evidence="3 4">
    <name type="scientific">Macrostomum lignano</name>
    <dbReference type="NCBI Taxonomy" id="282301"/>
    <lineage>
        <taxon>Eukaryota</taxon>
        <taxon>Metazoa</taxon>
        <taxon>Spiralia</taxon>
        <taxon>Lophotrochozoa</taxon>
        <taxon>Platyhelminthes</taxon>
        <taxon>Rhabditophora</taxon>
        <taxon>Macrostomorpha</taxon>
        <taxon>Macrostomida</taxon>
        <taxon>Macrostomidae</taxon>
        <taxon>Macrostomum</taxon>
    </lineage>
</organism>
<feature type="compositionally biased region" description="Low complexity" evidence="1">
    <location>
        <begin position="161"/>
        <end position="181"/>
    </location>
</feature>
<dbReference type="Proteomes" id="UP000095280">
    <property type="component" value="Unplaced"/>
</dbReference>
<feature type="region of interest" description="Disordered" evidence="1">
    <location>
        <begin position="158"/>
        <end position="186"/>
    </location>
</feature>
<dbReference type="AlphaFoldDB" id="A0A1I8JQW8"/>
<accession>A0A1I8JQW8</accession>
<keyword evidence="3" id="KW-1185">Reference proteome</keyword>
<feature type="signal peptide" evidence="2">
    <location>
        <begin position="1"/>
        <end position="17"/>
    </location>
</feature>
<feature type="chain" id="PRO_5009321907" evidence="2">
    <location>
        <begin position="18"/>
        <end position="356"/>
    </location>
</feature>
<dbReference type="WBParaSite" id="snap_masked-unitig_36516-processed-gene-0.0-mRNA-1">
    <property type="protein sequence ID" value="snap_masked-unitig_36516-processed-gene-0.0-mRNA-1"/>
    <property type="gene ID" value="snap_masked-unitig_36516-processed-gene-0.0"/>
</dbReference>